<dbReference type="GO" id="GO:0009279">
    <property type="term" value="C:cell outer membrane"/>
    <property type="evidence" value="ECO:0007669"/>
    <property type="project" value="TreeGrafter"/>
</dbReference>
<dbReference type="Pfam" id="PF00515">
    <property type="entry name" value="TPR_1"/>
    <property type="match status" value="1"/>
</dbReference>
<reference evidence="4" key="1">
    <citation type="submission" date="2021-04" db="EMBL/GenBank/DDBJ databases">
        <title>novel species isolated from subtropical streams in China.</title>
        <authorList>
            <person name="Lu H."/>
        </authorList>
    </citation>
    <scope>NUCLEOTIDE SEQUENCE</scope>
    <source>
        <strain evidence="4">FT137W</strain>
    </source>
</reference>
<dbReference type="EMBL" id="JAGSPJ010000004">
    <property type="protein sequence ID" value="MBR7800533.1"/>
    <property type="molecule type" value="Genomic_DNA"/>
</dbReference>
<evidence type="ECO:0000256" key="1">
    <source>
        <dbReference type="ARBA" id="ARBA00022737"/>
    </source>
</evidence>
<sequence length="523" mass="58543">MSTPISHLLQQAIQHHQQGRLQQAEDLYVQVLQQDPDQFDALHLIGVIAKQRGDLQSALNFLGKAIFVNPSQPKAHCNLGACFQEMGKWEQALRCYESAVTLQADYALAWNNRGNTLRAMGRFQEAIDSYTRAMDYQLNYPEAYLNRALCLQEIAEHTLALQDFSDVLRLRANDIDALFGRGLSLQLTFQYDDALTAYNQAIASACKPTASEAASSSMAAKLASIYTNRGLVLSRMNKLDEALDDFLQALALRPNFVSANLQAGHLYRALQNNQQAIVHYQHALTHCNDPSHREQLRFHLASLDGISMPASAPQTYIRELFDQYAAHFDTHLQTQLKYQIPQAIEKALHSTGIAEHPYCLDLGCGTGLCGTFLRPISQELHGVDLSNNMLAKAAERSLYDALVCDDIVHFLTHTNRRYDLIVAADVLVYFGDLQPVFQQISRCLNTAGHCVFSVELSTRDDVYLQNSQRYAHTQDYLQRIATEHGLQFTYSEVTIGRYEDDQAVQSLVVVLRKSSAGNGSGSH</sequence>
<dbReference type="Pfam" id="PF13424">
    <property type="entry name" value="TPR_12"/>
    <property type="match status" value="1"/>
</dbReference>
<keyword evidence="2 3" id="KW-0802">TPR repeat</keyword>
<gene>
    <name evidence="4" type="ORF">KDM90_11050</name>
</gene>
<dbReference type="PROSITE" id="PS50005">
    <property type="entry name" value="TPR"/>
    <property type="match status" value="4"/>
</dbReference>
<name>A0A941E695_9BURK</name>
<dbReference type="Proteomes" id="UP000678545">
    <property type="component" value="Unassembled WGS sequence"/>
</dbReference>
<feature type="repeat" description="TPR" evidence="3">
    <location>
        <begin position="39"/>
        <end position="72"/>
    </location>
</feature>
<accession>A0A941E695</accession>
<protein>
    <submittedName>
        <fullName evidence="4">Tetratricopeptide repeat protein</fullName>
    </submittedName>
</protein>
<dbReference type="SUPFAM" id="SSF48452">
    <property type="entry name" value="TPR-like"/>
    <property type="match status" value="2"/>
</dbReference>
<dbReference type="SUPFAM" id="SSF53335">
    <property type="entry name" value="S-adenosyl-L-methionine-dependent methyltransferases"/>
    <property type="match status" value="1"/>
</dbReference>
<organism evidence="4 5">
    <name type="scientific">Undibacterium fentianense</name>
    <dbReference type="NCBI Taxonomy" id="2828728"/>
    <lineage>
        <taxon>Bacteria</taxon>
        <taxon>Pseudomonadati</taxon>
        <taxon>Pseudomonadota</taxon>
        <taxon>Betaproteobacteria</taxon>
        <taxon>Burkholderiales</taxon>
        <taxon>Oxalobacteraceae</taxon>
        <taxon>Undibacterium</taxon>
    </lineage>
</organism>
<dbReference type="AlphaFoldDB" id="A0A941E695"/>
<evidence type="ECO:0000313" key="4">
    <source>
        <dbReference type="EMBL" id="MBR7800533.1"/>
    </source>
</evidence>
<dbReference type="InterPro" id="IPR019734">
    <property type="entry name" value="TPR_rpt"/>
</dbReference>
<dbReference type="PANTHER" id="PTHR44858:SF1">
    <property type="entry name" value="UDP-N-ACETYLGLUCOSAMINE--PEPTIDE N-ACETYLGLUCOSAMINYLTRANSFERASE SPINDLY-RELATED"/>
    <property type="match status" value="1"/>
</dbReference>
<dbReference type="Pfam" id="PF13174">
    <property type="entry name" value="TPR_6"/>
    <property type="match status" value="1"/>
</dbReference>
<dbReference type="PANTHER" id="PTHR44858">
    <property type="entry name" value="TETRATRICOPEPTIDE REPEAT PROTEIN 6"/>
    <property type="match status" value="1"/>
</dbReference>
<dbReference type="SMART" id="SM00028">
    <property type="entry name" value="TPR"/>
    <property type="match status" value="8"/>
</dbReference>
<dbReference type="CDD" id="cd02440">
    <property type="entry name" value="AdoMet_MTases"/>
    <property type="match status" value="1"/>
</dbReference>
<feature type="repeat" description="TPR" evidence="3">
    <location>
        <begin position="107"/>
        <end position="140"/>
    </location>
</feature>
<dbReference type="Pfam" id="PF13181">
    <property type="entry name" value="TPR_8"/>
    <property type="match status" value="1"/>
</dbReference>
<keyword evidence="1" id="KW-0677">Repeat</keyword>
<dbReference type="GO" id="GO:0046813">
    <property type="term" value="P:receptor-mediated virion attachment to host cell"/>
    <property type="evidence" value="ECO:0007669"/>
    <property type="project" value="TreeGrafter"/>
</dbReference>
<dbReference type="Pfam" id="PF13432">
    <property type="entry name" value="TPR_16"/>
    <property type="match status" value="1"/>
</dbReference>
<feature type="repeat" description="TPR" evidence="3">
    <location>
        <begin position="223"/>
        <end position="256"/>
    </location>
</feature>
<proteinExistence type="predicted"/>
<evidence type="ECO:0000256" key="2">
    <source>
        <dbReference type="ARBA" id="ARBA00022803"/>
    </source>
</evidence>
<keyword evidence="5" id="KW-1185">Reference proteome</keyword>
<dbReference type="Pfam" id="PF13489">
    <property type="entry name" value="Methyltransf_23"/>
    <property type="match status" value="1"/>
</dbReference>
<evidence type="ECO:0000313" key="5">
    <source>
        <dbReference type="Proteomes" id="UP000678545"/>
    </source>
</evidence>
<evidence type="ECO:0000256" key="3">
    <source>
        <dbReference type="PROSITE-ProRule" id="PRU00339"/>
    </source>
</evidence>
<comment type="caution">
    <text evidence="4">The sequence shown here is derived from an EMBL/GenBank/DDBJ whole genome shotgun (WGS) entry which is preliminary data.</text>
</comment>
<dbReference type="RefSeq" id="WP_212675661.1">
    <property type="nucleotide sequence ID" value="NZ_JAGSPJ010000004.1"/>
</dbReference>
<dbReference type="PROSITE" id="PS50293">
    <property type="entry name" value="TPR_REGION"/>
    <property type="match status" value="1"/>
</dbReference>
<feature type="repeat" description="TPR" evidence="3">
    <location>
        <begin position="73"/>
        <end position="106"/>
    </location>
</feature>
<dbReference type="InterPro" id="IPR050498">
    <property type="entry name" value="Ycf3"/>
</dbReference>
<dbReference type="Gene3D" id="1.25.40.10">
    <property type="entry name" value="Tetratricopeptide repeat domain"/>
    <property type="match status" value="3"/>
</dbReference>
<dbReference type="Gene3D" id="3.40.50.150">
    <property type="entry name" value="Vaccinia Virus protein VP39"/>
    <property type="match status" value="1"/>
</dbReference>
<dbReference type="InterPro" id="IPR029063">
    <property type="entry name" value="SAM-dependent_MTases_sf"/>
</dbReference>
<dbReference type="InterPro" id="IPR011990">
    <property type="entry name" value="TPR-like_helical_dom_sf"/>
</dbReference>